<accession>A0AAV4GZN0</accession>
<dbReference type="EMBL" id="BMAT01012350">
    <property type="protein sequence ID" value="GFR90393.1"/>
    <property type="molecule type" value="Genomic_DNA"/>
</dbReference>
<dbReference type="AlphaFoldDB" id="A0AAV4GZN0"/>
<gene>
    <name evidence="1" type="ORF">ElyMa_006148600</name>
</gene>
<evidence type="ECO:0000313" key="2">
    <source>
        <dbReference type="Proteomes" id="UP000762676"/>
    </source>
</evidence>
<reference evidence="1 2" key="1">
    <citation type="journal article" date="2021" name="Elife">
        <title>Chloroplast acquisition without the gene transfer in kleptoplastic sea slugs, Plakobranchus ocellatus.</title>
        <authorList>
            <person name="Maeda T."/>
            <person name="Takahashi S."/>
            <person name="Yoshida T."/>
            <person name="Shimamura S."/>
            <person name="Takaki Y."/>
            <person name="Nagai Y."/>
            <person name="Toyoda A."/>
            <person name="Suzuki Y."/>
            <person name="Arimoto A."/>
            <person name="Ishii H."/>
            <person name="Satoh N."/>
            <person name="Nishiyama T."/>
            <person name="Hasebe M."/>
            <person name="Maruyama T."/>
            <person name="Minagawa J."/>
            <person name="Obokata J."/>
            <person name="Shigenobu S."/>
        </authorList>
    </citation>
    <scope>NUCLEOTIDE SEQUENCE [LARGE SCALE GENOMIC DNA]</scope>
</reference>
<protein>
    <submittedName>
        <fullName evidence="1">Uncharacterized protein</fullName>
    </submittedName>
</protein>
<sequence length="137" mass="15910">MSTFLNTWTVEYIIIETQAQNTAQTSLSLFNSLSHMWADHQLSTGMKIRFCKTAVVSTFTHACEAWNIMDSVEKLINGLPFITRRDPCDTACHPEFNLETAIRKRRLSYADHILRMKPKRLLRCTFVAYNVHIKFLP</sequence>
<evidence type="ECO:0000313" key="1">
    <source>
        <dbReference type="EMBL" id="GFR90393.1"/>
    </source>
</evidence>
<name>A0AAV4GZN0_9GAST</name>
<organism evidence="1 2">
    <name type="scientific">Elysia marginata</name>
    <dbReference type="NCBI Taxonomy" id="1093978"/>
    <lineage>
        <taxon>Eukaryota</taxon>
        <taxon>Metazoa</taxon>
        <taxon>Spiralia</taxon>
        <taxon>Lophotrochozoa</taxon>
        <taxon>Mollusca</taxon>
        <taxon>Gastropoda</taxon>
        <taxon>Heterobranchia</taxon>
        <taxon>Euthyneura</taxon>
        <taxon>Panpulmonata</taxon>
        <taxon>Sacoglossa</taxon>
        <taxon>Placobranchoidea</taxon>
        <taxon>Plakobranchidae</taxon>
        <taxon>Elysia</taxon>
    </lineage>
</organism>
<dbReference type="Proteomes" id="UP000762676">
    <property type="component" value="Unassembled WGS sequence"/>
</dbReference>
<comment type="caution">
    <text evidence="1">The sequence shown here is derived from an EMBL/GenBank/DDBJ whole genome shotgun (WGS) entry which is preliminary data.</text>
</comment>
<keyword evidence="2" id="KW-1185">Reference proteome</keyword>
<proteinExistence type="predicted"/>